<dbReference type="OrthoDB" id="4069967at2759"/>
<evidence type="ECO:0000313" key="3">
    <source>
        <dbReference type="Proteomes" id="UP000189911"/>
    </source>
</evidence>
<dbReference type="Proteomes" id="UP000189911">
    <property type="component" value="Chromosome F"/>
</dbReference>
<accession>A0A1G4K7H1</accession>
<evidence type="ECO:0000313" key="2">
    <source>
        <dbReference type="EMBL" id="SCU99878.1"/>
    </source>
</evidence>
<protein>
    <submittedName>
        <fullName evidence="2">LANO_0F04148g1_1</fullName>
    </submittedName>
</protein>
<dbReference type="AlphaFoldDB" id="A0A1G4K7H1"/>
<reference evidence="3" key="1">
    <citation type="submission" date="2016-03" db="EMBL/GenBank/DDBJ databases">
        <authorList>
            <person name="Devillers Hugo."/>
        </authorList>
    </citation>
    <scope>NUCLEOTIDE SEQUENCE [LARGE SCALE GENOMIC DNA]</scope>
</reference>
<organism evidence="2 3">
    <name type="scientific">Lachancea nothofagi CBS 11611</name>
    <dbReference type="NCBI Taxonomy" id="1266666"/>
    <lineage>
        <taxon>Eukaryota</taxon>
        <taxon>Fungi</taxon>
        <taxon>Dikarya</taxon>
        <taxon>Ascomycota</taxon>
        <taxon>Saccharomycotina</taxon>
        <taxon>Saccharomycetes</taxon>
        <taxon>Saccharomycetales</taxon>
        <taxon>Saccharomycetaceae</taxon>
        <taxon>Lachancea</taxon>
    </lineage>
</organism>
<dbReference type="EMBL" id="LT598452">
    <property type="protein sequence ID" value="SCU99878.1"/>
    <property type="molecule type" value="Genomic_DNA"/>
</dbReference>
<keyword evidence="3" id="KW-1185">Reference proteome</keyword>
<gene>
    <name evidence="2" type="ORF">LANO_0F04148G</name>
</gene>
<feature type="region of interest" description="Disordered" evidence="1">
    <location>
        <begin position="106"/>
        <end position="126"/>
    </location>
</feature>
<sequence>MHNTSTQPDVAQVSQAVDALAKSILAQRVQAHRDKPERLRKLESLKQQFDALLQAQSEVTKSTDASLRLDAMQLDLELQKGLETVERQGVQYVLLPLVPGTGVVPTSASLPAPAPATPSKTSKKKKKNKVLCSYCQMQGHTRAHCEKRLLSPQP</sequence>
<proteinExistence type="predicted"/>
<name>A0A1G4K7H1_9SACH</name>
<dbReference type="Pfam" id="PF16588">
    <property type="entry name" value="zf-C2H2_10"/>
    <property type="match status" value="1"/>
</dbReference>
<evidence type="ECO:0000256" key="1">
    <source>
        <dbReference type="SAM" id="MobiDB-lite"/>
    </source>
</evidence>